<dbReference type="Proteomes" id="UP001237642">
    <property type="component" value="Unassembled WGS sequence"/>
</dbReference>
<reference evidence="4" key="1">
    <citation type="submission" date="2023-02" db="EMBL/GenBank/DDBJ databases">
        <title>Genome of toxic invasive species Heracleum sosnowskyi carries increased number of genes despite the absence of recent whole-genome duplications.</title>
        <authorList>
            <person name="Schelkunov M."/>
            <person name="Shtratnikova V."/>
            <person name="Makarenko M."/>
            <person name="Klepikova A."/>
            <person name="Omelchenko D."/>
            <person name="Novikova G."/>
            <person name="Obukhova E."/>
            <person name="Bogdanov V."/>
            <person name="Penin A."/>
            <person name="Logacheva M."/>
        </authorList>
    </citation>
    <scope>NUCLEOTIDE SEQUENCE</scope>
    <source>
        <strain evidence="4">Hsosn_3</strain>
        <tissue evidence="4">Leaf</tissue>
    </source>
</reference>
<dbReference type="InterPro" id="IPR024049">
    <property type="entry name" value="eRF1_1_sf"/>
</dbReference>
<dbReference type="InterPro" id="IPR042226">
    <property type="entry name" value="eFR1_2_sf"/>
</dbReference>
<sequence length="184" mass="21226">MTDKFPPNGLVLYIGTIVTDEGKEKKVTFDFEPFRPLKGSLHLCDNKFHIEPLNELLESDDKFGFIVVDGNGTLFETLIPDKLSYADLRLMHHPKISEVLEIDQSHLLATISQRTRPPPSFIIPKIYTYVYLNDYFKLQNMKTSHINTYSCSDMGMHADNRLYTYQPLSLHHAFVACQRCEKVV</sequence>
<evidence type="ECO:0000259" key="3">
    <source>
        <dbReference type="Pfam" id="PF03463"/>
    </source>
</evidence>
<dbReference type="InterPro" id="IPR005140">
    <property type="entry name" value="eRF1_Pelota-like_N"/>
</dbReference>
<gene>
    <name evidence="4" type="ORF">POM88_000065</name>
</gene>
<feature type="domain" description="eRF1/Pelota-like N-terminal" evidence="3">
    <location>
        <begin position="3"/>
        <end position="57"/>
    </location>
</feature>
<dbReference type="SUPFAM" id="SSF55481">
    <property type="entry name" value="N-terminal domain of eukaryotic peptide chain release factor subunit 1, ERF1"/>
    <property type="match status" value="1"/>
</dbReference>
<dbReference type="Pfam" id="PF03463">
    <property type="entry name" value="eRF1_1"/>
    <property type="match status" value="1"/>
</dbReference>
<reference evidence="4" key="2">
    <citation type="submission" date="2023-05" db="EMBL/GenBank/DDBJ databases">
        <authorList>
            <person name="Schelkunov M.I."/>
        </authorList>
    </citation>
    <scope>NUCLEOTIDE SEQUENCE</scope>
    <source>
        <strain evidence="4">Hsosn_3</strain>
        <tissue evidence="4">Leaf</tissue>
    </source>
</reference>
<comment type="function">
    <text evidence="2">Directs the termination of nascent peptide synthesis (translation) in response to the termination codons UAA, UAG and UGA. Modulates plant growth and development.</text>
</comment>
<proteinExistence type="predicted"/>
<dbReference type="Gene3D" id="3.30.420.60">
    <property type="entry name" value="eRF1 domain 2"/>
    <property type="match status" value="1"/>
</dbReference>
<evidence type="ECO:0000313" key="5">
    <source>
        <dbReference type="Proteomes" id="UP001237642"/>
    </source>
</evidence>
<evidence type="ECO:0000256" key="1">
    <source>
        <dbReference type="ARBA" id="ARBA00022604"/>
    </source>
</evidence>
<dbReference type="Gene3D" id="3.30.960.10">
    <property type="entry name" value="eRF1 domain 1"/>
    <property type="match status" value="1"/>
</dbReference>
<comment type="caution">
    <text evidence="4">The sequence shown here is derived from an EMBL/GenBank/DDBJ whole genome shotgun (WGS) entry which is preliminary data.</text>
</comment>
<keyword evidence="5" id="KW-1185">Reference proteome</keyword>
<keyword evidence="1" id="KW-0341">Growth regulation</keyword>
<dbReference type="GO" id="GO:0003747">
    <property type="term" value="F:translation release factor activity"/>
    <property type="evidence" value="ECO:0007669"/>
    <property type="project" value="InterPro"/>
</dbReference>
<accession>A0AAD8J9L3</accession>
<dbReference type="EMBL" id="JAUIZM010000001">
    <property type="protein sequence ID" value="KAK1400460.1"/>
    <property type="molecule type" value="Genomic_DNA"/>
</dbReference>
<organism evidence="4 5">
    <name type="scientific">Heracleum sosnowskyi</name>
    <dbReference type="NCBI Taxonomy" id="360622"/>
    <lineage>
        <taxon>Eukaryota</taxon>
        <taxon>Viridiplantae</taxon>
        <taxon>Streptophyta</taxon>
        <taxon>Embryophyta</taxon>
        <taxon>Tracheophyta</taxon>
        <taxon>Spermatophyta</taxon>
        <taxon>Magnoliopsida</taxon>
        <taxon>eudicotyledons</taxon>
        <taxon>Gunneridae</taxon>
        <taxon>Pentapetalae</taxon>
        <taxon>asterids</taxon>
        <taxon>campanulids</taxon>
        <taxon>Apiales</taxon>
        <taxon>Apiaceae</taxon>
        <taxon>Apioideae</taxon>
        <taxon>apioid superclade</taxon>
        <taxon>Tordylieae</taxon>
        <taxon>Tordyliinae</taxon>
        <taxon>Heracleum</taxon>
    </lineage>
</organism>
<dbReference type="PANTHER" id="PTHR10113">
    <property type="entry name" value="PEPTIDE CHAIN RELEASE FACTOR SUBUNIT 1"/>
    <property type="match status" value="1"/>
</dbReference>
<evidence type="ECO:0000313" key="4">
    <source>
        <dbReference type="EMBL" id="KAK1400460.1"/>
    </source>
</evidence>
<dbReference type="InterPro" id="IPR004403">
    <property type="entry name" value="Peptide_chain-rel_eRF1/aRF1"/>
</dbReference>
<dbReference type="AlphaFoldDB" id="A0AAD8J9L3"/>
<name>A0AAD8J9L3_9APIA</name>
<evidence type="ECO:0000256" key="2">
    <source>
        <dbReference type="ARBA" id="ARBA00045523"/>
    </source>
</evidence>
<protein>
    <recommendedName>
        <fullName evidence="3">eRF1/Pelota-like N-terminal domain-containing protein</fullName>
    </recommendedName>
</protein>